<dbReference type="GO" id="GO:0016787">
    <property type="term" value="F:hydrolase activity"/>
    <property type="evidence" value="ECO:0007669"/>
    <property type="project" value="UniProtKB-KW"/>
</dbReference>
<dbReference type="InterPro" id="IPR013830">
    <property type="entry name" value="SGNH_hydro"/>
</dbReference>
<evidence type="ECO:0000313" key="3">
    <source>
        <dbReference type="Proteomes" id="UP000607645"/>
    </source>
</evidence>
<dbReference type="SUPFAM" id="SSF52266">
    <property type="entry name" value="SGNH hydrolase"/>
    <property type="match status" value="1"/>
</dbReference>
<reference evidence="2" key="1">
    <citation type="submission" date="2020-08" db="EMBL/GenBank/DDBJ databases">
        <title>Genome public.</title>
        <authorList>
            <person name="Liu C."/>
            <person name="Sun Q."/>
        </authorList>
    </citation>
    <scope>NUCLEOTIDE SEQUENCE</scope>
    <source>
        <strain evidence="2">NSJ-52</strain>
    </source>
</reference>
<proteinExistence type="predicted"/>
<dbReference type="Proteomes" id="UP000607645">
    <property type="component" value="Unassembled WGS sequence"/>
</dbReference>
<dbReference type="EMBL" id="JACOPQ010000015">
    <property type="protein sequence ID" value="MBC5738471.1"/>
    <property type="molecule type" value="Genomic_DNA"/>
</dbReference>
<name>A0A8J6MEG2_9FIRM</name>
<evidence type="ECO:0000259" key="1">
    <source>
        <dbReference type="Pfam" id="PF13472"/>
    </source>
</evidence>
<accession>A0A8J6MEG2</accession>
<keyword evidence="2" id="KW-0378">Hydrolase</keyword>
<keyword evidence="3" id="KW-1185">Reference proteome</keyword>
<sequence>MDHTIVAFGDGNTRFYLGDEGCCGPLELAWPAQMADILCALGVKAEVRNEGYPGEPAAFARAEFERVARGADLCVVGFGLDDIRRLERTMSFYLSEMEDVIRQAEELDLALIVLGIPWFDEDFGGALVQTRLPKWNGALQELCERYHVPFVDLYTSFGTNVERWYCEKRTPRRHLSAAGQRRVAEMVLPLALQALK</sequence>
<dbReference type="RefSeq" id="WP_155152259.1">
    <property type="nucleotide sequence ID" value="NZ_JACOPQ010000015.1"/>
</dbReference>
<dbReference type="Pfam" id="PF13472">
    <property type="entry name" value="Lipase_GDSL_2"/>
    <property type="match status" value="1"/>
</dbReference>
<comment type="caution">
    <text evidence="2">The sequence shown here is derived from an EMBL/GenBank/DDBJ whole genome shotgun (WGS) entry which is preliminary data.</text>
</comment>
<dbReference type="AlphaFoldDB" id="A0A8J6MEG2"/>
<gene>
    <name evidence="2" type="ORF">H8S62_15775</name>
</gene>
<feature type="domain" description="SGNH hydrolase-type esterase" evidence="1">
    <location>
        <begin position="8"/>
        <end position="182"/>
    </location>
</feature>
<dbReference type="Gene3D" id="3.40.50.1110">
    <property type="entry name" value="SGNH hydrolase"/>
    <property type="match status" value="1"/>
</dbReference>
<protein>
    <submittedName>
        <fullName evidence="2">SGNH/GDSL hydrolase family protein</fullName>
    </submittedName>
</protein>
<dbReference type="InterPro" id="IPR036514">
    <property type="entry name" value="SGNH_hydro_sf"/>
</dbReference>
<evidence type="ECO:0000313" key="2">
    <source>
        <dbReference type="EMBL" id="MBC5738471.1"/>
    </source>
</evidence>
<organism evidence="2 3">
    <name type="scientific">Lawsonibacter faecis</name>
    <dbReference type="NCBI Taxonomy" id="2763052"/>
    <lineage>
        <taxon>Bacteria</taxon>
        <taxon>Bacillati</taxon>
        <taxon>Bacillota</taxon>
        <taxon>Clostridia</taxon>
        <taxon>Eubacteriales</taxon>
        <taxon>Oscillospiraceae</taxon>
        <taxon>Lawsonibacter</taxon>
    </lineage>
</organism>